<organism evidence="1">
    <name type="scientific">Arundo donax</name>
    <name type="common">Giant reed</name>
    <name type="synonym">Donax arundinaceus</name>
    <dbReference type="NCBI Taxonomy" id="35708"/>
    <lineage>
        <taxon>Eukaryota</taxon>
        <taxon>Viridiplantae</taxon>
        <taxon>Streptophyta</taxon>
        <taxon>Embryophyta</taxon>
        <taxon>Tracheophyta</taxon>
        <taxon>Spermatophyta</taxon>
        <taxon>Magnoliopsida</taxon>
        <taxon>Liliopsida</taxon>
        <taxon>Poales</taxon>
        <taxon>Poaceae</taxon>
        <taxon>PACMAD clade</taxon>
        <taxon>Arundinoideae</taxon>
        <taxon>Arundineae</taxon>
        <taxon>Arundo</taxon>
    </lineage>
</organism>
<accession>A0A0A8YPH7</accession>
<proteinExistence type="predicted"/>
<reference evidence="1" key="1">
    <citation type="submission" date="2014-09" db="EMBL/GenBank/DDBJ databases">
        <authorList>
            <person name="Magalhaes I.L.F."/>
            <person name="Oliveira U."/>
            <person name="Santos F.R."/>
            <person name="Vidigal T.H.D.A."/>
            <person name="Brescovit A.D."/>
            <person name="Santos A.J."/>
        </authorList>
    </citation>
    <scope>NUCLEOTIDE SEQUENCE</scope>
    <source>
        <tissue evidence="1">Shoot tissue taken approximately 20 cm above the soil surface</tissue>
    </source>
</reference>
<protein>
    <submittedName>
        <fullName evidence="1">Uncharacterized protein</fullName>
    </submittedName>
</protein>
<dbReference type="AlphaFoldDB" id="A0A0A8YPH7"/>
<name>A0A0A8YPH7_ARUDO</name>
<evidence type="ECO:0000313" key="1">
    <source>
        <dbReference type="EMBL" id="JAD28156.1"/>
    </source>
</evidence>
<sequence length="28" mass="3079">MTPGELHSKYKINTASITSITARIAYNP</sequence>
<reference evidence="1" key="2">
    <citation type="journal article" date="2015" name="Data Brief">
        <title>Shoot transcriptome of the giant reed, Arundo donax.</title>
        <authorList>
            <person name="Barrero R.A."/>
            <person name="Guerrero F.D."/>
            <person name="Moolhuijzen P."/>
            <person name="Goolsby J.A."/>
            <person name="Tidwell J."/>
            <person name="Bellgard S.E."/>
            <person name="Bellgard M.I."/>
        </authorList>
    </citation>
    <scope>NUCLEOTIDE SEQUENCE</scope>
    <source>
        <tissue evidence="1">Shoot tissue taken approximately 20 cm above the soil surface</tissue>
    </source>
</reference>
<dbReference type="EMBL" id="GBRH01269739">
    <property type="protein sequence ID" value="JAD28156.1"/>
    <property type="molecule type" value="Transcribed_RNA"/>
</dbReference>